<dbReference type="InterPro" id="IPR036691">
    <property type="entry name" value="Endo/exonu/phosph_ase_sf"/>
</dbReference>
<evidence type="ECO:0000313" key="1">
    <source>
        <dbReference type="EnsemblMetazoa" id="tetur12g00260.1"/>
    </source>
</evidence>
<sequence>MVDYIFYTKSSNLKLLGYQRLLNSNQIDRIGFLPNNFLGSDHLSLHAKFLLKNKAKVHNH</sequence>
<dbReference type="EnsemblMetazoa" id="tetur12g00260.1">
    <property type="protein sequence ID" value="tetur12g00260.1"/>
    <property type="gene ID" value="tetur12g00260"/>
</dbReference>
<reference evidence="1" key="2">
    <citation type="submission" date="2015-06" db="UniProtKB">
        <authorList>
            <consortium name="EnsemblMetazoa"/>
        </authorList>
    </citation>
    <scope>IDENTIFICATION</scope>
</reference>
<proteinExistence type="predicted"/>
<reference evidence="2" key="1">
    <citation type="submission" date="2011-08" db="EMBL/GenBank/DDBJ databases">
        <authorList>
            <person name="Rombauts S."/>
        </authorList>
    </citation>
    <scope>NUCLEOTIDE SEQUENCE</scope>
    <source>
        <strain evidence="2">London</strain>
    </source>
</reference>
<dbReference type="Gene3D" id="3.60.10.10">
    <property type="entry name" value="Endonuclease/exonuclease/phosphatase"/>
    <property type="match status" value="1"/>
</dbReference>
<protein>
    <recommendedName>
        <fullName evidence="3">Endonuclease/exonuclease/phosphatase domain-containing protein</fullName>
    </recommendedName>
</protein>
<dbReference type="STRING" id="32264.T1KI68"/>
<dbReference type="EMBL" id="CAEY01000110">
    <property type="status" value="NOT_ANNOTATED_CDS"/>
    <property type="molecule type" value="Genomic_DNA"/>
</dbReference>
<name>T1KI68_TETUR</name>
<organism evidence="1 2">
    <name type="scientific">Tetranychus urticae</name>
    <name type="common">Two-spotted spider mite</name>
    <dbReference type="NCBI Taxonomy" id="32264"/>
    <lineage>
        <taxon>Eukaryota</taxon>
        <taxon>Metazoa</taxon>
        <taxon>Ecdysozoa</taxon>
        <taxon>Arthropoda</taxon>
        <taxon>Chelicerata</taxon>
        <taxon>Arachnida</taxon>
        <taxon>Acari</taxon>
        <taxon>Acariformes</taxon>
        <taxon>Trombidiformes</taxon>
        <taxon>Prostigmata</taxon>
        <taxon>Eleutherengona</taxon>
        <taxon>Raphignathae</taxon>
        <taxon>Tetranychoidea</taxon>
        <taxon>Tetranychidae</taxon>
        <taxon>Tetranychus</taxon>
    </lineage>
</organism>
<dbReference type="HOGENOM" id="CLU_2944655_0_0_1"/>
<dbReference type="Proteomes" id="UP000015104">
    <property type="component" value="Unassembled WGS sequence"/>
</dbReference>
<dbReference type="AlphaFoldDB" id="T1KI68"/>
<accession>T1KI68</accession>
<evidence type="ECO:0000313" key="2">
    <source>
        <dbReference type="Proteomes" id="UP000015104"/>
    </source>
</evidence>
<evidence type="ECO:0008006" key="3">
    <source>
        <dbReference type="Google" id="ProtNLM"/>
    </source>
</evidence>
<keyword evidence="2" id="KW-1185">Reference proteome</keyword>